<gene>
    <name evidence="1" type="ORF">ZEAMMB73_Zm00001d044667</name>
</gene>
<reference evidence="1" key="1">
    <citation type="submission" date="2015-12" db="EMBL/GenBank/DDBJ databases">
        <title>Update maize B73 reference genome by single molecule sequencing technologies.</title>
        <authorList>
            <consortium name="Maize Genome Sequencing Project"/>
            <person name="Ware D."/>
        </authorList>
    </citation>
    <scope>NUCLEOTIDE SEQUENCE [LARGE SCALE GENOMIC DNA]</scope>
    <source>
        <tissue evidence="1">Seedling</tissue>
    </source>
</reference>
<organism evidence="1">
    <name type="scientific">Zea mays</name>
    <name type="common">Maize</name>
    <dbReference type="NCBI Taxonomy" id="4577"/>
    <lineage>
        <taxon>Eukaryota</taxon>
        <taxon>Viridiplantae</taxon>
        <taxon>Streptophyta</taxon>
        <taxon>Embryophyta</taxon>
        <taxon>Tracheophyta</taxon>
        <taxon>Spermatophyta</taxon>
        <taxon>Magnoliopsida</taxon>
        <taxon>Liliopsida</taxon>
        <taxon>Poales</taxon>
        <taxon>Poaceae</taxon>
        <taxon>PACMAD clade</taxon>
        <taxon>Panicoideae</taxon>
        <taxon>Andropogonodae</taxon>
        <taxon>Andropogoneae</taxon>
        <taxon>Tripsacinae</taxon>
        <taxon>Zea</taxon>
    </lineage>
</organism>
<accession>A0A1D6NQL6</accession>
<protein>
    <submittedName>
        <fullName evidence="1">Nucleic acid binding protein</fullName>
    </submittedName>
</protein>
<evidence type="ECO:0000313" key="1">
    <source>
        <dbReference type="EMBL" id="ONM42215.1"/>
    </source>
</evidence>
<sequence>MAAYRHPTKGNRGCGVERRGEWTKARHGWRCCCIGTGTGTGKGDETRGVGWYSAGTGALTGAENQLRLTSDAAAETQTPLVCVLFRPCSCLVRMQQRSLSFGSIDVLPALLFN</sequence>
<dbReference type="EMBL" id="CM007649">
    <property type="protein sequence ID" value="ONM42215.1"/>
    <property type="molecule type" value="Genomic_DNA"/>
</dbReference>
<proteinExistence type="predicted"/>
<dbReference type="AlphaFoldDB" id="A0A1D6NQL6"/>
<name>A0A1D6NQL6_MAIZE</name>